<evidence type="ECO:0000313" key="1">
    <source>
        <dbReference type="EMBL" id="AIC11728.1"/>
    </source>
</evidence>
<sequence length="82" mass="9446">MKLYPTEKVSELAKTLAEAPALPLKFIPHSETIAKLSKHIRDMHFLKNYDARQITKMISENGVKITLKEVKNILQNKEKKSQ</sequence>
<gene>
    <name evidence="1" type="ORF">D934_13870</name>
</gene>
<geneLocation type="plasmid" evidence="1 2">
    <name>unnamed1</name>
</geneLocation>
<evidence type="ECO:0000313" key="2">
    <source>
        <dbReference type="Proteomes" id="UP000027215"/>
    </source>
</evidence>
<organism evidence="1 2">
    <name type="scientific">Xylella fastidiosa subsp. sandyi Ann-1</name>
    <dbReference type="NCBI Taxonomy" id="155920"/>
    <lineage>
        <taxon>Bacteria</taxon>
        <taxon>Pseudomonadati</taxon>
        <taxon>Pseudomonadota</taxon>
        <taxon>Gammaproteobacteria</taxon>
        <taxon>Lysobacterales</taxon>
        <taxon>Lysobacteraceae</taxon>
        <taxon>Xylella</taxon>
    </lineage>
</organism>
<dbReference type="AlphaFoldDB" id="A0A060H7Z6"/>
<accession>A0A060H7Z6</accession>
<reference evidence="1 2" key="1">
    <citation type="submission" date="2013-08" db="EMBL/GenBank/DDBJ databases">
        <title>Xylella fastidiosa sandyi ann1 annotation.</title>
        <authorList>
            <person name="Stouthamer R."/>
            <person name="Nunney L."/>
        </authorList>
    </citation>
    <scope>NUCLEOTIDE SEQUENCE [LARGE SCALE GENOMIC DNA]</scope>
    <source>
        <strain evidence="2">ann-1</strain>
        <plasmid evidence="2">Plasmid unnamed1</plasmid>
    </source>
</reference>
<dbReference type="PATRIC" id="fig|155920.8.peg.3280"/>
<keyword evidence="1" id="KW-0614">Plasmid</keyword>
<dbReference type="KEGG" id="xfs:D934_13870"/>
<dbReference type="HOGENOM" id="CLU_174917_0_0_6"/>
<dbReference type="Proteomes" id="UP000027215">
    <property type="component" value="Plasmid unnamed1"/>
</dbReference>
<proteinExistence type="predicted"/>
<dbReference type="EMBL" id="CP006697">
    <property type="protein sequence ID" value="AIC11728.1"/>
    <property type="molecule type" value="Genomic_DNA"/>
</dbReference>
<protein>
    <submittedName>
        <fullName evidence="1">Uncharacterized protein</fullName>
    </submittedName>
</protein>
<name>A0A060H7Z6_XYLFS</name>